<dbReference type="RefSeq" id="WP_206087923.1">
    <property type="nucleotide sequence ID" value="NZ_CP065053.1"/>
</dbReference>
<accession>A0AA49A769</accession>
<reference evidence="2 3" key="1">
    <citation type="submission" date="2020-11" db="EMBL/GenBank/DDBJ databases">
        <authorList>
            <person name="Sun Q."/>
        </authorList>
    </citation>
    <scope>NUCLEOTIDE SEQUENCE [LARGE SCALE GENOMIC DNA]</scope>
    <source>
        <strain evidence="2 3">P8398</strain>
    </source>
</reference>
<gene>
    <name evidence="2" type="ORF">IV454_22470</name>
</gene>
<evidence type="ECO:0000313" key="3">
    <source>
        <dbReference type="Proteomes" id="UP000662888"/>
    </source>
</evidence>
<feature type="signal peptide" evidence="1">
    <location>
        <begin position="1"/>
        <end position="18"/>
    </location>
</feature>
<dbReference type="InterPro" id="IPR052945">
    <property type="entry name" value="Mitotic_Regulator"/>
</dbReference>
<dbReference type="Proteomes" id="UP000662888">
    <property type="component" value="Chromosome"/>
</dbReference>
<evidence type="ECO:0000313" key="2">
    <source>
        <dbReference type="EMBL" id="QPI48290.1"/>
    </source>
</evidence>
<dbReference type="PANTHER" id="PTHR43628:SF1">
    <property type="entry name" value="CHITIN SYNTHASE REGULATORY FACTOR 2-RELATED"/>
    <property type="match status" value="1"/>
</dbReference>
<protein>
    <submittedName>
        <fullName evidence="2">Sel1 repeat family protein</fullName>
    </submittedName>
</protein>
<dbReference type="SUPFAM" id="SSF81901">
    <property type="entry name" value="HCP-like"/>
    <property type="match status" value="1"/>
</dbReference>
<organism evidence="2 3">
    <name type="scientific">Massilia antarctica</name>
    <dbReference type="NCBI Taxonomy" id="2765360"/>
    <lineage>
        <taxon>Bacteria</taxon>
        <taxon>Pseudomonadati</taxon>
        <taxon>Pseudomonadota</taxon>
        <taxon>Betaproteobacteria</taxon>
        <taxon>Burkholderiales</taxon>
        <taxon>Oxalobacteraceae</taxon>
        <taxon>Telluria group</taxon>
        <taxon>Massilia</taxon>
    </lineage>
</organism>
<feature type="chain" id="PRO_5046411034" evidence="1">
    <location>
        <begin position="19"/>
        <end position="160"/>
    </location>
</feature>
<dbReference type="EMBL" id="CP065053">
    <property type="protein sequence ID" value="QPI48290.1"/>
    <property type="molecule type" value="Genomic_DNA"/>
</dbReference>
<evidence type="ECO:0000256" key="1">
    <source>
        <dbReference type="SAM" id="SignalP"/>
    </source>
</evidence>
<sequence length="160" mass="17185">MMRRALLAALLCCGVTHAQPLDPAGAARLRQAAGQDPEAAYDLGRMARNGIGVAREPLRAFALIESSALRGHAPAMFTLSAMLAAGEGCTADLAAARRWLEAAAELEHPEALQQMAMYVQEGALGYPRDARRAAQLLHEAAHAMTHRAQEHQDQRLPASR</sequence>
<dbReference type="SMART" id="SM00671">
    <property type="entry name" value="SEL1"/>
    <property type="match status" value="3"/>
</dbReference>
<dbReference type="Gene3D" id="1.25.40.10">
    <property type="entry name" value="Tetratricopeptide repeat domain"/>
    <property type="match status" value="1"/>
</dbReference>
<keyword evidence="1" id="KW-0732">Signal</keyword>
<dbReference type="Pfam" id="PF08238">
    <property type="entry name" value="Sel1"/>
    <property type="match status" value="3"/>
</dbReference>
<proteinExistence type="predicted"/>
<name>A0AA49A769_9BURK</name>
<dbReference type="InterPro" id="IPR006597">
    <property type="entry name" value="Sel1-like"/>
</dbReference>
<dbReference type="InterPro" id="IPR011990">
    <property type="entry name" value="TPR-like_helical_dom_sf"/>
</dbReference>
<keyword evidence="3" id="KW-1185">Reference proteome</keyword>
<dbReference type="PANTHER" id="PTHR43628">
    <property type="entry name" value="ACTIVATOR OF C KINASE PROTEIN 1-RELATED"/>
    <property type="match status" value="1"/>
</dbReference>